<gene>
    <name evidence="2" type="ORF">LCPAC302_02170</name>
</gene>
<feature type="transmembrane region" description="Helical" evidence="1">
    <location>
        <begin position="201"/>
        <end position="220"/>
    </location>
</feature>
<dbReference type="InterPro" id="IPR038330">
    <property type="entry name" value="TspO/MBR-related_sf"/>
</dbReference>
<dbReference type="EMBL" id="MK500551">
    <property type="protein sequence ID" value="QBK91597.1"/>
    <property type="molecule type" value="Genomic_DNA"/>
</dbReference>
<name>A0A481Z753_9VIRU</name>
<feature type="transmembrane region" description="Helical" evidence="1">
    <location>
        <begin position="137"/>
        <end position="158"/>
    </location>
</feature>
<protein>
    <submittedName>
        <fullName evidence="2">TspO/MBR family protein</fullName>
    </submittedName>
</protein>
<keyword evidence="1" id="KW-0472">Membrane</keyword>
<sequence>MASHLKNFLPFIRYKSTDPSISFAPRPGLALPDDTFDLPYRFKTPEPKEIPIFEEELPEYHHTNMNFWWFIFGAIIISFFLFATEFSHFGVTSEWYKNLKLFPGSPDPVGLMLGNAFLALLLAWMAYHMFKYHNPKIIRYGAVFFMVGIYVLLLMWALALFSSREPRTSLLFLLVIFVMLGGWILLSWYNHPGKELDNNHINITLGLAFIWVFYLLYYNLGILKNNNVKLFGDLTIP</sequence>
<organism evidence="2">
    <name type="scientific">Pithovirus LCPAC302</name>
    <dbReference type="NCBI Taxonomy" id="2506593"/>
    <lineage>
        <taxon>Viruses</taxon>
        <taxon>Pithoviruses</taxon>
    </lineage>
</organism>
<evidence type="ECO:0000256" key="1">
    <source>
        <dbReference type="SAM" id="Phobius"/>
    </source>
</evidence>
<feature type="transmembrane region" description="Helical" evidence="1">
    <location>
        <begin position="170"/>
        <end position="189"/>
    </location>
</feature>
<reference evidence="2" key="1">
    <citation type="journal article" date="2019" name="MBio">
        <title>Virus Genomes from Deep Sea Sediments Expand the Ocean Megavirome and Support Independent Origins of Viral Gigantism.</title>
        <authorList>
            <person name="Backstrom D."/>
            <person name="Yutin N."/>
            <person name="Jorgensen S.L."/>
            <person name="Dharamshi J."/>
            <person name="Homa F."/>
            <person name="Zaremba-Niedwiedzka K."/>
            <person name="Spang A."/>
            <person name="Wolf Y.I."/>
            <person name="Koonin E.V."/>
            <person name="Ettema T.J."/>
        </authorList>
    </citation>
    <scope>NUCLEOTIDE SEQUENCE</scope>
</reference>
<evidence type="ECO:0000313" key="2">
    <source>
        <dbReference type="EMBL" id="QBK91597.1"/>
    </source>
</evidence>
<keyword evidence="1" id="KW-0812">Transmembrane</keyword>
<accession>A0A481Z753</accession>
<feature type="transmembrane region" description="Helical" evidence="1">
    <location>
        <begin position="109"/>
        <end position="130"/>
    </location>
</feature>
<keyword evidence="1" id="KW-1133">Transmembrane helix</keyword>
<proteinExistence type="predicted"/>
<dbReference type="Gene3D" id="1.20.1260.100">
    <property type="entry name" value="TspO/MBR protein"/>
    <property type="match status" value="1"/>
</dbReference>
<feature type="transmembrane region" description="Helical" evidence="1">
    <location>
        <begin position="67"/>
        <end position="89"/>
    </location>
</feature>